<evidence type="ECO:0000256" key="5">
    <source>
        <dbReference type="ARBA" id="ARBA00023136"/>
    </source>
</evidence>
<organism evidence="7 9">
    <name type="scientific">Rotaria socialis</name>
    <dbReference type="NCBI Taxonomy" id="392032"/>
    <lineage>
        <taxon>Eukaryota</taxon>
        <taxon>Metazoa</taxon>
        <taxon>Spiralia</taxon>
        <taxon>Gnathifera</taxon>
        <taxon>Rotifera</taxon>
        <taxon>Eurotatoria</taxon>
        <taxon>Bdelloidea</taxon>
        <taxon>Philodinida</taxon>
        <taxon>Philodinidae</taxon>
        <taxon>Rotaria</taxon>
    </lineage>
</organism>
<dbReference type="InterPro" id="IPR011989">
    <property type="entry name" value="ARM-like"/>
</dbReference>
<feature type="non-terminal residue" evidence="7">
    <location>
        <position position="70"/>
    </location>
</feature>
<dbReference type="PANTHER" id="PTHR11134">
    <property type="entry name" value="ADAPTOR COMPLEX SUBUNIT BETA FAMILY MEMBER"/>
    <property type="match status" value="1"/>
</dbReference>
<dbReference type="GO" id="GO:0030117">
    <property type="term" value="C:membrane coat"/>
    <property type="evidence" value="ECO:0007669"/>
    <property type="project" value="InterPro"/>
</dbReference>
<evidence type="ECO:0000256" key="3">
    <source>
        <dbReference type="ARBA" id="ARBA00022448"/>
    </source>
</evidence>
<dbReference type="Proteomes" id="UP000663848">
    <property type="component" value="Unassembled WGS sequence"/>
</dbReference>
<dbReference type="InterPro" id="IPR026739">
    <property type="entry name" value="AP_beta"/>
</dbReference>
<reference evidence="7" key="1">
    <citation type="submission" date="2021-02" db="EMBL/GenBank/DDBJ databases">
        <authorList>
            <person name="Nowell W R."/>
        </authorList>
    </citation>
    <scope>NUCLEOTIDE SEQUENCE</scope>
</reference>
<gene>
    <name evidence="7" type="ORF">QYT958_LOCUS41652</name>
    <name evidence="8" type="ORF">QYT958_LOCUS41661</name>
</gene>
<dbReference type="InterPro" id="IPR002553">
    <property type="entry name" value="Clathrin/coatomer_adapt-like_N"/>
</dbReference>
<evidence type="ECO:0000313" key="7">
    <source>
        <dbReference type="EMBL" id="CAF5044764.1"/>
    </source>
</evidence>
<evidence type="ECO:0000313" key="9">
    <source>
        <dbReference type="Proteomes" id="UP000663848"/>
    </source>
</evidence>
<comment type="similarity">
    <text evidence="2">Belongs to the adaptor complexes large subunit family.</text>
</comment>
<evidence type="ECO:0000256" key="1">
    <source>
        <dbReference type="ARBA" id="ARBA00004308"/>
    </source>
</evidence>
<keyword evidence="4" id="KW-0653">Protein transport</keyword>
<feature type="domain" description="Clathrin/coatomer adaptor adaptin-like N-terminal" evidence="6">
    <location>
        <begin position="2"/>
        <end position="66"/>
    </location>
</feature>
<name>A0A822CIM7_9BILA</name>
<keyword evidence="3" id="KW-0813">Transport</keyword>
<keyword evidence="5" id="KW-0472">Membrane</keyword>
<evidence type="ECO:0000256" key="4">
    <source>
        <dbReference type="ARBA" id="ARBA00022927"/>
    </source>
</evidence>
<accession>A0A822CIM7</accession>
<dbReference type="Gene3D" id="1.25.10.10">
    <property type="entry name" value="Leucine-rich Repeat Variant"/>
    <property type="match status" value="1"/>
</dbReference>
<evidence type="ECO:0000313" key="8">
    <source>
        <dbReference type="EMBL" id="CAF5044881.1"/>
    </source>
</evidence>
<dbReference type="GO" id="GO:0006886">
    <property type="term" value="P:intracellular protein transport"/>
    <property type="evidence" value="ECO:0007669"/>
    <property type="project" value="InterPro"/>
</dbReference>
<evidence type="ECO:0000259" key="6">
    <source>
        <dbReference type="Pfam" id="PF01602"/>
    </source>
</evidence>
<dbReference type="EMBL" id="CAJOBR010048446">
    <property type="protein sequence ID" value="CAF5044881.1"/>
    <property type="molecule type" value="Genomic_DNA"/>
</dbReference>
<dbReference type="GO" id="GO:0012505">
    <property type="term" value="C:endomembrane system"/>
    <property type="evidence" value="ECO:0007669"/>
    <property type="project" value="UniProtKB-SubCell"/>
</dbReference>
<dbReference type="SUPFAM" id="SSF48371">
    <property type="entry name" value="ARM repeat"/>
    <property type="match status" value="1"/>
</dbReference>
<dbReference type="GO" id="GO:0016192">
    <property type="term" value="P:vesicle-mediated transport"/>
    <property type="evidence" value="ECO:0007669"/>
    <property type="project" value="InterPro"/>
</dbReference>
<comment type="subcellular location">
    <subcellularLocation>
        <location evidence="1">Endomembrane system</location>
    </subcellularLocation>
</comment>
<proteinExistence type="inferred from homology"/>
<protein>
    <recommendedName>
        <fullName evidence="6">Clathrin/coatomer adaptor adaptin-like N-terminal domain-containing protein</fullName>
    </recommendedName>
</protein>
<dbReference type="InterPro" id="IPR016024">
    <property type="entry name" value="ARM-type_fold"/>
</dbReference>
<dbReference type="EMBL" id="CAJOBR010048399">
    <property type="protein sequence ID" value="CAF5044764.1"/>
    <property type="molecule type" value="Genomic_DNA"/>
</dbReference>
<evidence type="ECO:0000256" key="2">
    <source>
        <dbReference type="ARBA" id="ARBA00006613"/>
    </source>
</evidence>
<dbReference type="Pfam" id="PF01602">
    <property type="entry name" value="Adaptin_N"/>
    <property type="match status" value="1"/>
</dbReference>
<comment type="caution">
    <text evidence="7">The sequence shown here is derived from an EMBL/GenBank/DDBJ whole genome shotgun (WGS) entry which is preliminary data.</text>
</comment>
<sequence length="70" mass="7887">MVDKVTVPAARASILWLIGEYSDRISKLAPDVLRKMAKSFPDEETIVKHQILNLAAKLFVTNNKQTHLLV</sequence>
<dbReference type="AlphaFoldDB" id="A0A822CIM7"/>